<proteinExistence type="predicted"/>
<name>U9SUM0_RHIID</name>
<dbReference type="AlphaFoldDB" id="U9SUM0"/>
<reference evidence="1" key="1">
    <citation type="submission" date="2013-07" db="EMBL/GenBank/DDBJ databases">
        <title>The genome of an arbuscular mycorrhizal fungus provides insights into the evolution of the oldest plant symbiosis.</title>
        <authorList>
            <consortium name="DOE Joint Genome Institute"/>
            <person name="Tisserant E."/>
            <person name="Malbreil M."/>
            <person name="Kuo A."/>
            <person name="Kohler A."/>
            <person name="Symeonidi A."/>
            <person name="Balestrini R."/>
            <person name="Charron P."/>
            <person name="Duensing N."/>
            <person name="Frei-dit-Frey N."/>
            <person name="Gianinazzi-Pearson V."/>
            <person name="Gilbert B."/>
            <person name="Handa Y."/>
            <person name="Hijri M."/>
            <person name="Kaul R."/>
            <person name="Kawaguchi M."/>
            <person name="Krajinski F."/>
            <person name="Lammers P."/>
            <person name="Lapierre D."/>
            <person name="Masclaux F.G."/>
            <person name="Murat C."/>
            <person name="Morin E."/>
            <person name="Ndikumana S."/>
            <person name="Pagni M."/>
            <person name="Petitpierre D."/>
            <person name="Requena N."/>
            <person name="Rosikiewicz P."/>
            <person name="Riley R."/>
            <person name="Saito K."/>
            <person name="San Clemente H."/>
            <person name="Shapiro H."/>
            <person name="van Tuinen D."/>
            <person name="Becard G."/>
            <person name="Bonfante P."/>
            <person name="Paszkowski U."/>
            <person name="Shachar-Hill Y."/>
            <person name="Young J.P."/>
            <person name="Sanders I.R."/>
            <person name="Henrissat B."/>
            <person name="Rensing S.A."/>
            <person name="Grigoriev I.V."/>
            <person name="Corradi N."/>
            <person name="Roux C."/>
            <person name="Martin F."/>
        </authorList>
    </citation>
    <scope>NUCLEOTIDE SEQUENCE</scope>
    <source>
        <strain evidence="1">DAOM 197198</strain>
    </source>
</reference>
<evidence type="ECO:0000313" key="1">
    <source>
        <dbReference type="EMBL" id="ERZ99638.1"/>
    </source>
</evidence>
<gene>
    <name evidence="1" type="ORF">GLOINDRAFT_1008</name>
</gene>
<sequence length="75" mass="8685">MPKLPKLFRCFGVVTRLLGRTGLWNNVTGLLGRTRTLEFLDSLDEPRLQSVTGLLGRTWTLECFQTPWTNLDFRM</sequence>
<protein>
    <submittedName>
        <fullName evidence="1">Uncharacterized protein</fullName>
    </submittedName>
</protein>
<accession>U9SUM0</accession>
<organism evidence="1">
    <name type="scientific">Rhizophagus irregularis (strain DAOM 181602 / DAOM 197198 / MUCL 43194)</name>
    <name type="common">Arbuscular mycorrhizal fungus</name>
    <name type="synonym">Glomus intraradices</name>
    <dbReference type="NCBI Taxonomy" id="747089"/>
    <lineage>
        <taxon>Eukaryota</taxon>
        <taxon>Fungi</taxon>
        <taxon>Fungi incertae sedis</taxon>
        <taxon>Mucoromycota</taxon>
        <taxon>Glomeromycotina</taxon>
        <taxon>Glomeromycetes</taxon>
        <taxon>Glomerales</taxon>
        <taxon>Glomeraceae</taxon>
        <taxon>Rhizophagus</taxon>
    </lineage>
</organism>
<dbReference type="EMBL" id="KI297818">
    <property type="protein sequence ID" value="ERZ99638.1"/>
    <property type="molecule type" value="Genomic_DNA"/>
</dbReference>
<dbReference type="HOGENOM" id="CLU_2672384_0_0_1"/>